<dbReference type="AlphaFoldDB" id="A0A9N8CN57"/>
<gene>
    <name evidence="1" type="ORF">GHA_02201</name>
    <name evidence="2" type="ORF">TML_02207</name>
</gene>
<keyword evidence="4" id="KW-1185">Reference proteome</keyword>
<evidence type="ECO:0000313" key="2">
    <source>
        <dbReference type="EMBL" id="CAC9198188.1"/>
    </source>
</evidence>
<evidence type="ECO:0000313" key="3">
    <source>
        <dbReference type="Proteomes" id="UP000834503"/>
    </source>
</evidence>
<reference evidence="1" key="1">
    <citation type="submission" date="2020-05" db="EMBL/GenBank/DDBJ databases">
        <authorList>
            <person name="Delgado-Blas J."/>
        </authorList>
    </citation>
    <scope>NUCLEOTIDE SEQUENCE</scope>
    <source>
        <strain evidence="1">BB1459</strain>
        <strain evidence="2">BB1480</strain>
    </source>
</reference>
<sequence>MTTNNHPAHGPVSLDRLHQIRETLSKAAAQSDGGNLGYAMADAVKVIDGAIAAFGAEPVLYAAEETLAYAKMGELHLKCLSQTMGDAVIPLYRHSQTAPVVPETLPCPVHLEPGLKFGKGVRTQCLMDALRRRADYYAELEAMTPEQRAEHDAWIAEFKAMLGNGSRGDMVYNDPQHTIQTAPTLDADGESAFPQRAMLQAGNFPVTPDDSACKYCGGTGYFRWQQSENMCPCPCVGCDVPAAPQQQ</sequence>
<comment type="caution">
    <text evidence="1">The sequence shown here is derived from an EMBL/GenBank/DDBJ whole genome shotgun (WGS) entry which is preliminary data.</text>
</comment>
<protein>
    <recommendedName>
        <fullName evidence="5">Eaa1</fullName>
    </recommendedName>
</protein>
<name>A0A9N8CN57_9ENTR</name>
<dbReference type="EMBL" id="CAIIUA010000001">
    <property type="protein sequence ID" value="CAC9198188.1"/>
    <property type="molecule type" value="Genomic_DNA"/>
</dbReference>
<dbReference type="EMBL" id="CAHPQX010000008">
    <property type="protein sequence ID" value="CAB5546683.1"/>
    <property type="molecule type" value="Genomic_DNA"/>
</dbReference>
<dbReference type="Proteomes" id="UP000837205">
    <property type="component" value="Unassembled WGS sequence"/>
</dbReference>
<proteinExistence type="predicted"/>
<organism evidence="1 3">
    <name type="scientific">Citrobacter werkmanii</name>
    <dbReference type="NCBI Taxonomy" id="67827"/>
    <lineage>
        <taxon>Bacteria</taxon>
        <taxon>Pseudomonadati</taxon>
        <taxon>Pseudomonadota</taxon>
        <taxon>Gammaproteobacteria</taxon>
        <taxon>Enterobacterales</taxon>
        <taxon>Enterobacteriaceae</taxon>
        <taxon>Citrobacter</taxon>
        <taxon>Citrobacter freundii complex</taxon>
    </lineage>
</organism>
<evidence type="ECO:0000313" key="4">
    <source>
        <dbReference type="Proteomes" id="UP000837205"/>
    </source>
</evidence>
<accession>A0A9N8CN57</accession>
<dbReference type="Proteomes" id="UP000834503">
    <property type="component" value="Unassembled WGS sequence"/>
</dbReference>
<evidence type="ECO:0000313" key="1">
    <source>
        <dbReference type="EMBL" id="CAB5546683.1"/>
    </source>
</evidence>
<dbReference type="RefSeq" id="WP_239176485.1">
    <property type="nucleotide sequence ID" value="NZ_CAHPQT010000014.1"/>
</dbReference>
<evidence type="ECO:0008006" key="5">
    <source>
        <dbReference type="Google" id="ProtNLM"/>
    </source>
</evidence>